<proteinExistence type="inferred from homology"/>
<dbReference type="InParanoid" id="A0A165QKJ3"/>
<dbReference type="GO" id="GO:0016705">
    <property type="term" value="F:oxidoreductase activity, acting on paired donors, with incorporation or reduction of molecular oxygen"/>
    <property type="evidence" value="ECO:0007669"/>
    <property type="project" value="InterPro"/>
</dbReference>
<reference evidence="12 13" key="1">
    <citation type="journal article" date="2016" name="Mol. Biol. Evol.">
        <title>Comparative Genomics of Early-Diverging Mushroom-Forming Fungi Provides Insights into the Origins of Lignocellulose Decay Capabilities.</title>
        <authorList>
            <person name="Nagy L.G."/>
            <person name="Riley R."/>
            <person name="Tritt A."/>
            <person name="Adam C."/>
            <person name="Daum C."/>
            <person name="Floudas D."/>
            <person name="Sun H."/>
            <person name="Yadav J.S."/>
            <person name="Pangilinan J."/>
            <person name="Larsson K.H."/>
            <person name="Matsuura K."/>
            <person name="Barry K."/>
            <person name="Labutti K."/>
            <person name="Kuo R."/>
            <person name="Ohm R.A."/>
            <person name="Bhattacharya S.S."/>
            <person name="Shirouzu T."/>
            <person name="Yoshinaga Y."/>
            <person name="Martin F.M."/>
            <person name="Grigoriev I.V."/>
            <person name="Hibbett D.S."/>
        </authorList>
    </citation>
    <scope>NUCLEOTIDE SEQUENCE [LARGE SCALE GENOMIC DNA]</scope>
    <source>
        <strain evidence="12 13">HHB14362 ss-1</strain>
    </source>
</reference>
<dbReference type="PANTHER" id="PTHR46300">
    <property type="entry name" value="P450, PUTATIVE (EUROFUNG)-RELATED-RELATED"/>
    <property type="match status" value="1"/>
</dbReference>
<dbReference type="InterPro" id="IPR002401">
    <property type="entry name" value="Cyt_P450_E_grp-I"/>
</dbReference>
<dbReference type="EMBL" id="KV425594">
    <property type="protein sequence ID" value="KZT22548.1"/>
    <property type="molecule type" value="Genomic_DNA"/>
</dbReference>
<keyword evidence="5 9" id="KW-0479">Metal-binding</keyword>
<dbReference type="GO" id="GO:0020037">
    <property type="term" value="F:heme binding"/>
    <property type="evidence" value="ECO:0007669"/>
    <property type="project" value="InterPro"/>
</dbReference>
<evidence type="ECO:0000256" key="3">
    <source>
        <dbReference type="ARBA" id="ARBA00010617"/>
    </source>
</evidence>
<dbReference type="GO" id="GO:0005506">
    <property type="term" value="F:iron ion binding"/>
    <property type="evidence" value="ECO:0007669"/>
    <property type="project" value="InterPro"/>
</dbReference>
<dbReference type="InterPro" id="IPR050364">
    <property type="entry name" value="Cytochrome_P450_fung"/>
</dbReference>
<evidence type="ECO:0000256" key="10">
    <source>
        <dbReference type="RuleBase" id="RU000461"/>
    </source>
</evidence>
<dbReference type="PANTHER" id="PTHR46300:SF7">
    <property type="entry name" value="P450, PUTATIVE (EUROFUNG)-RELATED"/>
    <property type="match status" value="1"/>
</dbReference>
<protein>
    <submittedName>
        <fullName evidence="12">Cytochrome P450</fullName>
    </submittedName>
</protein>
<dbReference type="Gene3D" id="1.10.630.10">
    <property type="entry name" value="Cytochrome P450"/>
    <property type="match status" value="1"/>
</dbReference>
<evidence type="ECO:0000256" key="4">
    <source>
        <dbReference type="ARBA" id="ARBA00022617"/>
    </source>
</evidence>
<keyword evidence="13" id="KW-1185">Reference proteome</keyword>
<dbReference type="STRING" id="1314782.A0A165QKJ3"/>
<keyword evidence="7 9" id="KW-0408">Iron</keyword>
<keyword evidence="11" id="KW-0812">Transmembrane</keyword>
<dbReference type="AlphaFoldDB" id="A0A165QKJ3"/>
<evidence type="ECO:0000256" key="5">
    <source>
        <dbReference type="ARBA" id="ARBA00022723"/>
    </source>
</evidence>
<evidence type="ECO:0000256" key="1">
    <source>
        <dbReference type="ARBA" id="ARBA00001971"/>
    </source>
</evidence>
<evidence type="ECO:0000256" key="6">
    <source>
        <dbReference type="ARBA" id="ARBA00023002"/>
    </source>
</evidence>
<evidence type="ECO:0000313" key="13">
    <source>
        <dbReference type="Proteomes" id="UP000076761"/>
    </source>
</evidence>
<accession>A0A165QKJ3</accession>
<comment type="pathway">
    <text evidence="2">Secondary metabolite biosynthesis.</text>
</comment>
<dbReference type="PRINTS" id="PR00385">
    <property type="entry name" value="P450"/>
</dbReference>
<evidence type="ECO:0000256" key="9">
    <source>
        <dbReference type="PIRSR" id="PIRSR602401-1"/>
    </source>
</evidence>
<evidence type="ECO:0000256" key="11">
    <source>
        <dbReference type="SAM" id="Phobius"/>
    </source>
</evidence>
<evidence type="ECO:0000256" key="7">
    <source>
        <dbReference type="ARBA" id="ARBA00023004"/>
    </source>
</evidence>
<comment type="cofactor">
    <cofactor evidence="1 9">
        <name>heme</name>
        <dbReference type="ChEBI" id="CHEBI:30413"/>
    </cofactor>
</comment>
<evidence type="ECO:0000256" key="2">
    <source>
        <dbReference type="ARBA" id="ARBA00005179"/>
    </source>
</evidence>
<dbReference type="Proteomes" id="UP000076761">
    <property type="component" value="Unassembled WGS sequence"/>
</dbReference>
<dbReference type="InterPro" id="IPR001128">
    <property type="entry name" value="Cyt_P450"/>
</dbReference>
<keyword evidence="4 9" id="KW-0349">Heme</keyword>
<keyword evidence="11" id="KW-0472">Membrane</keyword>
<keyword evidence="8 10" id="KW-0503">Monooxygenase</keyword>
<name>A0A165QKJ3_9AGAM</name>
<dbReference type="PROSITE" id="PS00086">
    <property type="entry name" value="CYTOCHROME_P450"/>
    <property type="match status" value="1"/>
</dbReference>
<evidence type="ECO:0000256" key="8">
    <source>
        <dbReference type="ARBA" id="ARBA00023033"/>
    </source>
</evidence>
<dbReference type="CDD" id="cd11065">
    <property type="entry name" value="CYP64-like"/>
    <property type="match status" value="1"/>
</dbReference>
<dbReference type="Pfam" id="PF00067">
    <property type="entry name" value="p450"/>
    <property type="match status" value="1"/>
</dbReference>
<gene>
    <name evidence="12" type="ORF">NEOLEDRAFT_1180789</name>
</gene>
<dbReference type="InterPro" id="IPR017972">
    <property type="entry name" value="Cyt_P450_CS"/>
</dbReference>
<sequence>MVVSLLANFAILCLFAVFLKVYLLRRSSNPSGLPYPPGPKPLPLIGNLLDIPRDESGKVYAAWGRQYGELIHFTSLGVHYVVINSMRVAVDLLEKRSKKYSHRPNLPLVNMLAWDFNFALKPYGEAWRKRRREFHQQFRAEKTMEYHPKVLENAHKFLKNILAHPENFAYYIRHYPGSTVMSVVYDYEVAPDNDYFVNVAEASMDMLSESTNPGAALVNVLPILQHIPAWLPGMEFKRWAQKGRDITMEMINAPLRFVMNRLDSGVPTTCVTTELIERLSDSRGRLDSQMETVVRDVVGIAYAAGADTTVSAIRTSFLAMILYPEETRKAQMEINNVVGSKRLPTFDDRSSLPYVEAFFREVLRWHPVTPLSVGRAAYEDDIYEGQFIPAGANVIMNTWALHHDENIYPEPHLFRPERFFDPNGSLSDRYPFTAFGMGRRICPGRHLADATVWAAIALVVAVFDIKKCKDEAGNDIDVLEDYRDGLVSHPKPFVCSIKPRNPQAESLIYNSNNIA</sequence>
<dbReference type="GO" id="GO:0004497">
    <property type="term" value="F:monooxygenase activity"/>
    <property type="evidence" value="ECO:0007669"/>
    <property type="project" value="UniProtKB-KW"/>
</dbReference>
<keyword evidence="11" id="KW-1133">Transmembrane helix</keyword>
<keyword evidence="6 10" id="KW-0560">Oxidoreductase</keyword>
<feature type="transmembrane region" description="Helical" evidence="11">
    <location>
        <begin position="6"/>
        <end position="24"/>
    </location>
</feature>
<dbReference type="InterPro" id="IPR036396">
    <property type="entry name" value="Cyt_P450_sf"/>
</dbReference>
<dbReference type="SUPFAM" id="SSF48264">
    <property type="entry name" value="Cytochrome P450"/>
    <property type="match status" value="1"/>
</dbReference>
<organism evidence="12 13">
    <name type="scientific">Neolentinus lepideus HHB14362 ss-1</name>
    <dbReference type="NCBI Taxonomy" id="1314782"/>
    <lineage>
        <taxon>Eukaryota</taxon>
        <taxon>Fungi</taxon>
        <taxon>Dikarya</taxon>
        <taxon>Basidiomycota</taxon>
        <taxon>Agaricomycotina</taxon>
        <taxon>Agaricomycetes</taxon>
        <taxon>Gloeophyllales</taxon>
        <taxon>Gloeophyllaceae</taxon>
        <taxon>Neolentinus</taxon>
    </lineage>
</organism>
<dbReference type="OrthoDB" id="2789670at2759"/>
<comment type="similarity">
    <text evidence="3 10">Belongs to the cytochrome P450 family.</text>
</comment>
<feature type="binding site" description="axial binding residue" evidence="9">
    <location>
        <position position="442"/>
    </location>
    <ligand>
        <name>heme</name>
        <dbReference type="ChEBI" id="CHEBI:30413"/>
    </ligand>
    <ligandPart>
        <name>Fe</name>
        <dbReference type="ChEBI" id="CHEBI:18248"/>
    </ligandPart>
</feature>
<dbReference type="PRINTS" id="PR00463">
    <property type="entry name" value="EP450I"/>
</dbReference>
<evidence type="ECO:0000313" key="12">
    <source>
        <dbReference type="EMBL" id="KZT22548.1"/>
    </source>
</evidence>